<sequence length="145" mass="15815">MKNKPKSVVRPMLKQSQAQNISESLARGAANGILAHGAQSKTKQTRSSSESPANISHRLMKSVAKLPQSSSSSSSSSLSAAATASKTLLMRNRMGIRISPPADSSIAAEKLKRRHIDSPKKPLFHMVFKALNFFPEYSRHQFQAI</sequence>
<evidence type="ECO:0000256" key="1">
    <source>
        <dbReference type="SAM" id="MobiDB-lite"/>
    </source>
</evidence>
<accession>A0A0R3RQL8</accession>
<protein>
    <submittedName>
        <fullName evidence="3">Uncharacterized protein</fullName>
    </submittedName>
</protein>
<dbReference type="AlphaFoldDB" id="A0A0R3RQL8"/>
<dbReference type="Proteomes" id="UP000050640">
    <property type="component" value="Unplaced"/>
</dbReference>
<dbReference type="WBParaSite" id="EEL_0000398201-mRNA-1">
    <property type="protein sequence ID" value="EEL_0000398201-mRNA-1"/>
    <property type="gene ID" value="EEL_0000398201"/>
</dbReference>
<organism evidence="2 3">
    <name type="scientific">Elaeophora elaphi</name>
    <dbReference type="NCBI Taxonomy" id="1147741"/>
    <lineage>
        <taxon>Eukaryota</taxon>
        <taxon>Metazoa</taxon>
        <taxon>Ecdysozoa</taxon>
        <taxon>Nematoda</taxon>
        <taxon>Chromadorea</taxon>
        <taxon>Rhabditida</taxon>
        <taxon>Spirurina</taxon>
        <taxon>Spiruromorpha</taxon>
        <taxon>Filarioidea</taxon>
        <taxon>Onchocercidae</taxon>
        <taxon>Elaeophora</taxon>
    </lineage>
</organism>
<keyword evidence="2" id="KW-1185">Reference proteome</keyword>
<feature type="compositionally biased region" description="Polar residues" evidence="1">
    <location>
        <begin position="14"/>
        <end position="23"/>
    </location>
</feature>
<feature type="compositionally biased region" description="Low complexity" evidence="1">
    <location>
        <begin position="69"/>
        <end position="83"/>
    </location>
</feature>
<dbReference type="STRING" id="1147741.A0A0R3RQL8"/>
<reference evidence="3" key="1">
    <citation type="submission" date="2017-02" db="UniProtKB">
        <authorList>
            <consortium name="WormBaseParasite"/>
        </authorList>
    </citation>
    <scope>IDENTIFICATION</scope>
</reference>
<name>A0A0R3RQL8_9BILA</name>
<feature type="region of interest" description="Disordered" evidence="1">
    <location>
        <begin position="1"/>
        <end position="83"/>
    </location>
</feature>
<evidence type="ECO:0000313" key="3">
    <source>
        <dbReference type="WBParaSite" id="EEL_0000398201-mRNA-1"/>
    </source>
</evidence>
<feature type="compositionally biased region" description="Polar residues" evidence="1">
    <location>
        <begin position="39"/>
        <end position="54"/>
    </location>
</feature>
<evidence type="ECO:0000313" key="2">
    <source>
        <dbReference type="Proteomes" id="UP000050640"/>
    </source>
</evidence>
<proteinExistence type="predicted"/>